<dbReference type="InterPro" id="IPR016161">
    <property type="entry name" value="Ald_DH/histidinol_DH"/>
</dbReference>
<dbReference type="Proteomes" id="UP001151071">
    <property type="component" value="Unassembled WGS sequence"/>
</dbReference>
<reference evidence="6" key="1">
    <citation type="submission" date="2022-12" db="EMBL/GenBank/DDBJ databases">
        <title>Draft genome sequence of the thermophilic strain Brevibacillus thermoruber HT42, isolated from Los Humeros, Puebla, Mexico, with biotechnological potential.</title>
        <authorList>
            <person name="Lara Sanchez J."/>
            <person name="Solis Palacios R."/>
            <person name="Bustos Baena A.S."/>
            <person name="Ruz Baez A.E."/>
            <person name="Espinosa Luna G."/>
            <person name="Oliart Ros R.M."/>
        </authorList>
    </citation>
    <scope>NUCLEOTIDE SEQUENCE</scope>
    <source>
        <strain evidence="6">HT42</strain>
    </source>
</reference>
<dbReference type="RefSeq" id="WP_271139679.1">
    <property type="nucleotide sequence ID" value="NZ_JAPYYP010000005.1"/>
</dbReference>
<dbReference type="PANTHER" id="PTHR11699">
    <property type="entry name" value="ALDEHYDE DEHYDROGENASE-RELATED"/>
    <property type="match status" value="1"/>
</dbReference>
<evidence type="ECO:0000313" key="6">
    <source>
        <dbReference type="EMBL" id="MDA5107908.1"/>
    </source>
</evidence>
<keyword evidence="7" id="KW-1185">Reference proteome</keyword>
<dbReference type="PROSITE" id="PS00070">
    <property type="entry name" value="ALDEHYDE_DEHYDR_CYS"/>
    <property type="match status" value="1"/>
</dbReference>
<evidence type="ECO:0000256" key="2">
    <source>
        <dbReference type="ARBA" id="ARBA00023002"/>
    </source>
</evidence>
<dbReference type="Gene3D" id="3.40.605.10">
    <property type="entry name" value="Aldehyde Dehydrogenase, Chain A, domain 1"/>
    <property type="match status" value="1"/>
</dbReference>
<dbReference type="InterPro" id="IPR029510">
    <property type="entry name" value="Ald_DH_CS_GLU"/>
</dbReference>
<comment type="similarity">
    <text evidence="1 4">Belongs to the aldehyde dehydrogenase family.</text>
</comment>
<evidence type="ECO:0000313" key="7">
    <source>
        <dbReference type="Proteomes" id="UP001151071"/>
    </source>
</evidence>
<dbReference type="FunFam" id="3.40.605.10:FF:000001">
    <property type="entry name" value="Aldehyde dehydrogenase 1"/>
    <property type="match status" value="1"/>
</dbReference>
<dbReference type="SUPFAM" id="SSF53720">
    <property type="entry name" value="ALDH-like"/>
    <property type="match status" value="1"/>
</dbReference>
<sequence length="498" mass="54653">MTNMQPPKLEWAKEWLKPVKSLYINGEWVNGSGSLIESVNPANGQVLGRFQGADARDVDKAVAAARAAFEQGPWARMSRKDRGKALRAIAELIREHHAELATIESLDNGKLYKESYVDDVTEAADLFDYYAGWVDKYYGEVNPVEGDFVSFTTRDPIGVCGQIVPWNFPIVMGVWKIAPALAMGNTVVFKPSSVTSFSAIRLFEIIHEAGVLPPGVINLILGGGKVGSYIARHMDVDKVSFTGSTAVGKQLVHDSADSNLKPVTLELGGKSPNIIFEDAPDLEGAIQSSFYGLFTHKGEKCSAPTRLFVQRRIYDHVVARLAQMADSYRLGDPFDPQSDQGPQVSKAHMESILRYIEIGKQEGAAVAAGGYRDTAGSNADGYFVRPTVFADVRNGMRIAQEEIFGPVLVVIPFADEDEVVRMANDTMYGLAAGLWTNDVARAHRVAKRLQAGMVFVNRYGCYDFASPFGGWKQSGWGKEYAIHSLQSYTKAKAIWIAH</sequence>
<evidence type="ECO:0000256" key="1">
    <source>
        <dbReference type="ARBA" id="ARBA00009986"/>
    </source>
</evidence>
<comment type="caution">
    <text evidence="6">The sequence shown here is derived from an EMBL/GenBank/DDBJ whole genome shotgun (WGS) entry which is preliminary data.</text>
</comment>
<name>A0A9X3TP21_9BACL</name>
<dbReference type="GO" id="GO:0016620">
    <property type="term" value="F:oxidoreductase activity, acting on the aldehyde or oxo group of donors, NAD or NADP as acceptor"/>
    <property type="evidence" value="ECO:0007669"/>
    <property type="project" value="InterPro"/>
</dbReference>
<protein>
    <submittedName>
        <fullName evidence="6">Aldehyde dehydrogenase family protein</fullName>
    </submittedName>
</protein>
<feature type="domain" description="Aldehyde dehydrogenase" evidence="5">
    <location>
        <begin position="28"/>
        <end position="494"/>
    </location>
</feature>
<evidence type="ECO:0000256" key="3">
    <source>
        <dbReference type="PROSITE-ProRule" id="PRU10007"/>
    </source>
</evidence>
<keyword evidence="2 4" id="KW-0560">Oxidoreductase</keyword>
<feature type="active site" evidence="3">
    <location>
        <position position="266"/>
    </location>
</feature>
<gene>
    <name evidence="6" type="ORF">O3V59_06030</name>
</gene>
<dbReference type="EMBL" id="JAPYYP010000005">
    <property type="protein sequence ID" value="MDA5107908.1"/>
    <property type="molecule type" value="Genomic_DNA"/>
</dbReference>
<evidence type="ECO:0000259" key="5">
    <source>
        <dbReference type="Pfam" id="PF00171"/>
    </source>
</evidence>
<dbReference type="Pfam" id="PF00171">
    <property type="entry name" value="Aldedh"/>
    <property type="match status" value="1"/>
</dbReference>
<organism evidence="6 7">
    <name type="scientific">Brevibacillus thermoruber</name>
    <dbReference type="NCBI Taxonomy" id="33942"/>
    <lineage>
        <taxon>Bacteria</taxon>
        <taxon>Bacillati</taxon>
        <taxon>Bacillota</taxon>
        <taxon>Bacilli</taxon>
        <taxon>Bacillales</taxon>
        <taxon>Paenibacillaceae</taxon>
        <taxon>Brevibacillus</taxon>
    </lineage>
</organism>
<accession>A0A9X3TP21</accession>
<dbReference type="PROSITE" id="PS00687">
    <property type="entry name" value="ALDEHYDE_DEHYDR_GLU"/>
    <property type="match status" value="1"/>
</dbReference>
<evidence type="ECO:0000256" key="4">
    <source>
        <dbReference type="RuleBase" id="RU003345"/>
    </source>
</evidence>
<dbReference type="FunFam" id="3.40.309.10:FF:000012">
    <property type="entry name" value="Betaine aldehyde dehydrogenase"/>
    <property type="match status" value="1"/>
</dbReference>
<dbReference type="InterPro" id="IPR016160">
    <property type="entry name" value="Ald_DH_CS_CYS"/>
</dbReference>
<dbReference type="InterPro" id="IPR016162">
    <property type="entry name" value="Ald_DH_N"/>
</dbReference>
<dbReference type="Gene3D" id="3.40.309.10">
    <property type="entry name" value="Aldehyde Dehydrogenase, Chain A, domain 2"/>
    <property type="match status" value="1"/>
</dbReference>
<dbReference type="InterPro" id="IPR016163">
    <property type="entry name" value="Ald_DH_C"/>
</dbReference>
<proteinExistence type="inferred from homology"/>
<dbReference type="InterPro" id="IPR015590">
    <property type="entry name" value="Aldehyde_DH_dom"/>
</dbReference>
<dbReference type="AlphaFoldDB" id="A0A9X3TP21"/>